<evidence type="ECO:0000256" key="1">
    <source>
        <dbReference type="ARBA" id="ARBA00004370"/>
    </source>
</evidence>
<evidence type="ECO:0000313" key="10">
    <source>
        <dbReference type="EMBL" id="PVH97739.1"/>
    </source>
</evidence>
<name>A0A2V1DKG2_9PLEO</name>
<evidence type="ECO:0000256" key="5">
    <source>
        <dbReference type="ARBA" id="ARBA00022989"/>
    </source>
</evidence>
<keyword evidence="9" id="KW-0732">Signal</keyword>
<dbReference type="STRING" id="97972.A0A2V1DKG2"/>
<evidence type="ECO:0000256" key="6">
    <source>
        <dbReference type="ARBA" id="ARBA00023136"/>
    </source>
</evidence>
<feature type="chain" id="PRO_5015998070" evidence="9">
    <location>
        <begin position="20"/>
        <end position="434"/>
    </location>
</feature>
<evidence type="ECO:0000313" key="11">
    <source>
        <dbReference type="Proteomes" id="UP000244855"/>
    </source>
</evidence>
<evidence type="ECO:0000256" key="9">
    <source>
        <dbReference type="SAM" id="SignalP"/>
    </source>
</evidence>
<keyword evidence="6 8" id="KW-0472">Membrane</keyword>
<dbReference type="SUPFAM" id="SSF53448">
    <property type="entry name" value="Nucleotide-diphospho-sugar transferases"/>
    <property type="match status" value="1"/>
</dbReference>
<evidence type="ECO:0000256" key="2">
    <source>
        <dbReference type="ARBA" id="ARBA00022676"/>
    </source>
</evidence>
<dbReference type="OrthoDB" id="2849215at2759"/>
<gene>
    <name evidence="10" type="ORF">DM02DRAFT_567440</name>
</gene>
<feature type="transmembrane region" description="Helical" evidence="8">
    <location>
        <begin position="332"/>
        <end position="351"/>
    </location>
</feature>
<dbReference type="EMBL" id="KZ805429">
    <property type="protein sequence ID" value="PVH97739.1"/>
    <property type="molecule type" value="Genomic_DNA"/>
</dbReference>
<evidence type="ECO:0000256" key="3">
    <source>
        <dbReference type="ARBA" id="ARBA00022679"/>
    </source>
</evidence>
<keyword evidence="5 8" id="KW-1133">Transmembrane helix</keyword>
<comment type="subcellular location">
    <subcellularLocation>
        <location evidence="1">Membrane</location>
    </subcellularLocation>
</comment>
<feature type="signal peptide" evidence="9">
    <location>
        <begin position="1"/>
        <end position="19"/>
    </location>
</feature>
<proteinExistence type="predicted"/>
<dbReference type="GO" id="GO:0016757">
    <property type="term" value="F:glycosyltransferase activity"/>
    <property type="evidence" value="ECO:0007669"/>
    <property type="project" value="UniProtKB-KW"/>
</dbReference>
<dbReference type="PANTHER" id="PTHR47844:SF1">
    <property type="entry name" value="EXOSTOSIN-LIKE 2"/>
    <property type="match status" value="1"/>
</dbReference>
<reference evidence="10 11" key="1">
    <citation type="journal article" date="2018" name="Sci. Rep.">
        <title>Comparative genomics provides insights into the lifestyle and reveals functional heterogeneity of dark septate endophytic fungi.</title>
        <authorList>
            <person name="Knapp D.G."/>
            <person name="Nemeth J.B."/>
            <person name="Barry K."/>
            <person name="Hainaut M."/>
            <person name="Henrissat B."/>
            <person name="Johnson J."/>
            <person name="Kuo A."/>
            <person name="Lim J.H.P."/>
            <person name="Lipzen A."/>
            <person name="Nolan M."/>
            <person name="Ohm R.A."/>
            <person name="Tamas L."/>
            <person name="Grigoriev I.V."/>
            <person name="Spatafora J.W."/>
            <person name="Nagy L.G."/>
            <person name="Kovacs G.M."/>
        </authorList>
    </citation>
    <scope>NUCLEOTIDE SEQUENCE [LARGE SCALE GENOMIC DNA]</scope>
    <source>
        <strain evidence="10 11">DSE2036</strain>
    </source>
</reference>
<keyword evidence="4 8" id="KW-0812">Transmembrane</keyword>
<sequence length="434" mass="49569">MALLLGALWAWDIYEKIAASTYARRYKTVPLPANPSYDANDVSIVVPTIDTESTFTECVRLWLKSNPREIIIVTVPRCRTHVEQLVSPVRTDKITILNAPLANKRQQIALGAKAAKGKVIALVDDDAYWRGAELIPYMLAPFEKAEVGSVAGLQSPEIPSERQNARVITVWEAAAAFDMFKLNLEQPVRFAADGGCWALVGRTMFVRASILQDEKFVDAFTHQVYNNTIVNGADDVYVTEWVLDHGWEICVQNAPEAEITADVKRDWRFALQNLRWERGNFRSFSTRLISKPGFFAFRKRHPYLTRKLVEKLTRPLWTFAYVSAWLKSLWTAPWLAAFFLLWMIFGFEGWVPTYKAFAKEYPYMAGKVWALFCMEKVGPIIDIYAFATMSDDRWLTRAADAQYVKENSDVNKEKIQGVSGRLPKLAPFTRQEIK</sequence>
<organism evidence="10 11">
    <name type="scientific">Periconia macrospinosa</name>
    <dbReference type="NCBI Taxonomy" id="97972"/>
    <lineage>
        <taxon>Eukaryota</taxon>
        <taxon>Fungi</taxon>
        <taxon>Dikarya</taxon>
        <taxon>Ascomycota</taxon>
        <taxon>Pezizomycotina</taxon>
        <taxon>Dothideomycetes</taxon>
        <taxon>Pleosporomycetidae</taxon>
        <taxon>Pleosporales</taxon>
        <taxon>Massarineae</taxon>
        <taxon>Periconiaceae</taxon>
        <taxon>Periconia</taxon>
    </lineage>
</organism>
<dbReference type="Proteomes" id="UP000244855">
    <property type="component" value="Unassembled WGS sequence"/>
</dbReference>
<evidence type="ECO:0000256" key="4">
    <source>
        <dbReference type="ARBA" id="ARBA00022692"/>
    </source>
</evidence>
<keyword evidence="3 10" id="KW-0808">Transferase</keyword>
<dbReference type="PANTHER" id="PTHR47844">
    <property type="entry name" value="SYNTHASE CPS1, PUTATIVE (AFU_ORTHOLOGUE AFUA_7G02500)-RELATED"/>
    <property type="match status" value="1"/>
</dbReference>
<accession>A0A2V1DKG2</accession>
<dbReference type="AlphaFoldDB" id="A0A2V1DKG2"/>
<dbReference type="Pfam" id="PF13641">
    <property type="entry name" value="Glyco_tranf_2_3"/>
    <property type="match status" value="1"/>
</dbReference>
<protein>
    <submittedName>
        <fullName evidence="10">Glycosyltransferase family 2 protein</fullName>
    </submittedName>
</protein>
<dbReference type="Gene3D" id="3.90.550.10">
    <property type="entry name" value="Spore Coat Polysaccharide Biosynthesis Protein SpsA, Chain A"/>
    <property type="match status" value="1"/>
</dbReference>
<evidence type="ECO:0000256" key="8">
    <source>
        <dbReference type="SAM" id="Phobius"/>
    </source>
</evidence>
<dbReference type="InterPro" id="IPR029044">
    <property type="entry name" value="Nucleotide-diphossugar_trans"/>
</dbReference>
<keyword evidence="2" id="KW-0328">Glycosyltransferase</keyword>
<keyword evidence="7" id="KW-0325">Glycoprotein</keyword>
<keyword evidence="11" id="KW-1185">Reference proteome</keyword>
<dbReference type="InterPro" id="IPR052427">
    <property type="entry name" value="Glycosyltrans_GT2/GT47"/>
</dbReference>
<dbReference type="GO" id="GO:0016020">
    <property type="term" value="C:membrane"/>
    <property type="evidence" value="ECO:0007669"/>
    <property type="project" value="UniProtKB-SubCell"/>
</dbReference>
<evidence type="ECO:0000256" key="7">
    <source>
        <dbReference type="ARBA" id="ARBA00023180"/>
    </source>
</evidence>